<proteinExistence type="predicted"/>
<evidence type="ECO:0000313" key="3">
    <source>
        <dbReference type="EMBL" id="CEO45700.1"/>
    </source>
</evidence>
<dbReference type="AlphaFoldDB" id="A0A0B7JSQ1"/>
<reference evidence="3" key="1">
    <citation type="submission" date="2015-01" db="EMBL/GenBank/DDBJ databases">
        <authorList>
            <person name="Durling Mikael"/>
        </authorList>
    </citation>
    <scope>NUCLEOTIDE SEQUENCE</scope>
</reference>
<feature type="region of interest" description="Disordered" evidence="1">
    <location>
        <begin position="381"/>
        <end position="405"/>
    </location>
</feature>
<gene>
    <name evidence="3" type="ORF">BN869_000001755_1</name>
</gene>
<sequence length="405" mass="45374">MANEYSKIEAVPGAVDIINPNDITSICSERVDSLTTDCTEGALLLRLNHEYGREPMELDYSEFERGPLQSLELHPSGSQVLLHSNMIEEEISIGQGEVKFEAAASGNNQICAEKELEKALKEVCALPHTHTQRILERTSDTATFSLKQQDRLHSKYRADKSFDGTFSWLMPGQAFVPLQKAPWNLGWIYYHDQGAPKIYVVIHPTCTEKLERRIKEAISDKAQCTQWITHRKIIPTLDFLKSHGIQISLMVQKEGEVAVILPRTYYFALQTGPGYLENTLYAPKNWGPTNLEEYLCCSSNGCGPFYSHKMIDAAGKVISPGPQQETSSSQASDKARDVPMMLDDQSLSESSADSQISIAQEATPAIFTKKLYRVLERAKNEGNARQVASAQRVQKEWPQLEEFAS</sequence>
<dbReference type="GO" id="GO:0032452">
    <property type="term" value="F:histone demethylase activity"/>
    <property type="evidence" value="ECO:0007669"/>
    <property type="project" value="TreeGrafter"/>
</dbReference>
<dbReference type="GO" id="GO:0005634">
    <property type="term" value="C:nucleus"/>
    <property type="evidence" value="ECO:0007669"/>
    <property type="project" value="TreeGrafter"/>
</dbReference>
<dbReference type="Gene3D" id="2.60.120.650">
    <property type="entry name" value="Cupin"/>
    <property type="match status" value="1"/>
</dbReference>
<dbReference type="PROSITE" id="PS51184">
    <property type="entry name" value="JMJC"/>
    <property type="match status" value="1"/>
</dbReference>
<dbReference type="InterPro" id="IPR003347">
    <property type="entry name" value="JmjC_dom"/>
</dbReference>
<dbReference type="EMBL" id="CDPU01000003">
    <property type="protein sequence ID" value="CEO45700.1"/>
    <property type="molecule type" value="Genomic_DNA"/>
</dbReference>
<dbReference type="PANTHER" id="PTHR10694">
    <property type="entry name" value="LYSINE-SPECIFIC DEMETHYLASE"/>
    <property type="match status" value="1"/>
</dbReference>
<dbReference type="Pfam" id="PF02373">
    <property type="entry name" value="JmjC"/>
    <property type="match status" value="1"/>
</dbReference>
<protein>
    <recommendedName>
        <fullName evidence="2">JmjC domain-containing protein</fullName>
    </recommendedName>
</protein>
<evidence type="ECO:0000259" key="2">
    <source>
        <dbReference type="PROSITE" id="PS51184"/>
    </source>
</evidence>
<dbReference type="GO" id="GO:0000785">
    <property type="term" value="C:chromatin"/>
    <property type="evidence" value="ECO:0007669"/>
    <property type="project" value="TreeGrafter"/>
</dbReference>
<dbReference type="GO" id="GO:0010468">
    <property type="term" value="P:regulation of gene expression"/>
    <property type="evidence" value="ECO:0007669"/>
    <property type="project" value="TreeGrafter"/>
</dbReference>
<feature type="domain" description="JmjC" evidence="2">
    <location>
        <begin position="127"/>
        <end position="298"/>
    </location>
</feature>
<evidence type="ECO:0000256" key="1">
    <source>
        <dbReference type="SAM" id="MobiDB-lite"/>
    </source>
</evidence>
<name>A0A0B7JSQ1_BIOOC</name>
<organism evidence="3">
    <name type="scientific">Bionectria ochroleuca</name>
    <name type="common">Gliocladium roseum</name>
    <dbReference type="NCBI Taxonomy" id="29856"/>
    <lineage>
        <taxon>Eukaryota</taxon>
        <taxon>Fungi</taxon>
        <taxon>Dikarya</taxon>
        <taxon>Ascomycota</taxon>
        <taxon>Pezizomycotina</taxon>
        <taxon>Sordariomycetes</taxon>
        <taxon>Hypocreomycetidae</taxon>
        <taxon>Hypocreales</taxon>
        <taxon>Bionectriaceae</taxon>
        <taxon>Clonostachys</taxon>
    </lineage>
</organism>
<accession>A0A0B7JSQ1</accession>